<gene>
    <name evidence="9" type="primary">cbiL</name>
    <name evidence="9" type="ORF">RSDT_0429</name>
</gene>
<dbReference type="CDD" id="cd11645">
    <property type="entry name" value="Precorrin_2_C20_MT"/>
    <property type="match status" value="1"/>
</dbReference>
<evidence type="ECO:0000256" key="2">
    <source>
        <dbReference type="ARBA" id="ARBA00005879"/>
    </source>
</evidence>
<comment type="pathway">
    <text evidence="1">Cofactor biosynthesis; adenosylcobalamin biosynthesis.</text>
</comment>
<evidence type="ECO:0000313" key="9">
    <source>
        <dbReference type="EMBL" id="BAV91941.1"/>
    </source>
</evidence>
<protein>
    <submittedName>
        <fullName evidence="9">Cobalt-precorrin-2 C(20)-methyltransferase</fullName>
    </submittedName>
</protein>
<dbReference type="AlphaFoldDB" id="A0A1J1DTF0"/>
<dbReference type="EMBL" id="AP017368">
    <property type="protein sequence ID" value="BAV91941.1"/>
    <property type="molecule type" value="Genomic_DNA"/>
</dbReference>
<evidence type="ECO:0000313" key="10">
    <source>
        <dbReference type="Proteomes" id="UP000242645"/>
    </source>
</evidence>
<dbReference type="Gene3D" id="3.30.950.10">
    <property type="entry name" value="Methyltransferase, Cobalt-precorrin-4 Transmethylase, Domain 2"/>
    <property type="match status" value="1"/>
</dbReference>
<dbReference type="RefSeq" id="WP_096399467.1">
    <property type="nucleotide sequence ID" value="NZ_AP017368.1"/>
</dbReference>
<evidence type="ECO:0000256" key="7">
    <source>
        <dbReference type="PIRNR" id="PIRNR036427"/>
    </source>
</evidence>
<dbReference type="KEGG" id="dtr:RSDT_0429"/>
<dbReference type="InterPro" id="IPR035996">
    <property type="entry name" value="4pyrrol_Methylase_sf"/>
</dbReference>
<dbReference type="Proteomes" id="UP000242645">
    <property type="component" value="Chromosome"/>
</dbReference>
<organism evidence="9 10">
    <name type="scientific">Candidatus Desulfovibrio trichonymphae</name>
    <dbReference type="NCBI Taxonomy" id="1725232"/>
    <lineage>
        <taxon>Bacteria</taxon>
        <taxon>Pseudomonadati</taxon>
        <taxon>Thermodesulfobacteriota</taxon>
        <taxon>Desulfovibrionia</taxon>
        <taxon>Desulfovibrionales</taxon>
        <taxon>Desulfovibrionaceae</taxon>
        <taxon>Desulfovibrio</taxon>
    </lineage>
</organism>
<evidence type="ECO:0000256" key="3">
    <source>
        <dbReference type="ARBA" id="ARBA00022573"/>
    </source>
</evidence>
<keyword evidence="4 9" id="KW-0489">Methyltransferase</keyword>
<dbReference type="PANTHER" id="PTHR43467:SF2">
    <property type="entry name" value="COBALT-PRECORRIN-2 C(20)-METHYLTRANSFERASE"/>
    <property type="match status" value="1"/>
</dbReference>
<dbReference type="InterPro" id="IPR006364">
    <property type="entry name" value="CobI/CbiL/CobIJ_dom"/>
</dbReference>
<proteinExistence type="inferred from homology"/>
<evidence type="ECO:0000259" key="8">
    <source>
        <dbReference type="Pfam" id="PF00590"/>
    </source>
</evidence>
<keyword evidence="3" id="KW-0169">Cobalamin biosynthesis</keyword>
<dbReference type="InterPro" id="IPR000878">
    <property type="entry name" value="4pyrrol_Mease"/>
</dbReference>
<keyword evidence="6" id="KW-0949">S-adenosyl-L-methionine</keyword>
<dbReference type="GO" id="GO:0009236">
    <property type="term" value="P:cobalamin biosynthetic process"/>
    <property type="evidence" value="ECO:0007669"/>
    <property type="project" value="UniProtKB-UniRule"/>
</dbReference>
<evidence type="ECO:0000256" key="1">
    <source>
        <dbReference type="ARBA" id="ARBA00004953"/>
    </source>
</evidence>
<dbReference type="InterPro" id="IPR014776">
    <property type="entry name" value="4pyrrole_Mease_sub2"/>
</dbReference>
<dbReference type="UniPathway" id="UPA00148"/>
<dbReference type="GO" id="GO:0030788">
    <property type="term" value="F:precorrin-2 C20-methyltransferase activity"/>
    <property type="evidence" value="ECO:0007669"/>
    <property type="project" value="InterPro"/>
</dbReference>
<dbReference type="GO" id="GO:0032259">
    <property type="term" value="P:methylation"/>
    <property type="evidence" value="ECO:0007669"/>
    <property type="project" value="UniProtKB-KW"/>
</dbReference>
<dbReference type="InterPro" id="IPR014777">
    <property type="entry name" value="4pyrrole_Mease_sub1"/>
</dbReference>
<reference evidence="9 10" key="1">
    <citation type="journal article" date="2017" name="ISME J.">
        <title>Genome of 'Ca. Desulfovibrio trichonymphae', an H2-oxidizing bacterium in a tripartite symbiotic system within a protist cell in the termite gut.</title>
        <authorList>
            <person name="Kuwahara H."/>
            <person name="Yuki M."/>
            <person name="Izawa K."/>
            <person name="Ohkuma M."/>
            <person name="Hongoh Y."/>
        </authorList>
    </citation>
    <scope>NUCLEOTIDE SEQUENCE [LARGE SCALE GENOMIC DNA]</scope>
    <source>
        <strain evidence="9 10">Rs-N31</strain>
    </source>
</reference>
<dbReference type="Gene3D" id="3.40.1010.10">
    <property type="entry name" value="Cobalt-precorrin-4 Transmethylase, Domain 1"/>
    <property type="match status" value="1"/>
</dbReference>
<dbReference type="PANTHER" id="PTHR43467">
    <property type="entry name" value="COBALT-PRECORRIN-2 C(20)-METHYLTRANSFERASE"/>
    <property type="match status" value="1"/>
</dbReference>
<feature type="domain" description="Tetrapyrrole methylase" evidence="8">
    <location>
        <begin position="10"/>
        <end position="218"/>
    </location>
</feature>
<comment type="similarity">
    <text evidence="2 7">Belongs to the precorrin methyltransferase family.</text>
</comment>
<evidence type="ECO:0000256" key="4">
    <source>
        <dbReference type="ARBA" id="ARBA00022603"/>
    </source>
</evidence>
<keyword evidence="10" id="KW-1185">Reference proteome</keyword>
<dbReference type="NCBIfam" id="TIGR01467">
    <property type="entry name" value="cobI_cbiL"/>
    <property type="match status" value="1"/>
</dbReference>
<evidence type="ECO:0000256" key="5">
    <source>
        <dbReference type="ARBA" id="ARBA00022679"/>
    </source>
</evidence>
<accession>A0A1J1DTF0</accession>
<sequence length="244" mass="26400">MCKQNSLSGTLYGVGVGPGAPDLLTIRAVNVLAKVDAILTAASPLNDYSTALNTVWTWLRPDVQIVRLEFPMTRQTDVLRQAWREAARRTLETLNEGKSAAFLTIGDPLIYSTFGYLLRTLKKSEPHVSVEIVPGVASFQAAAARAGTVLCEGGQSLRLISGTNSAAELTKELTGADTAVILKAYRNIAGIHDALRASCRDKTCLMACHVEQPEERITLGLDETAGTPPYMSLIISRKDEEVQQ</sequence>
<dbReference type="Pfam" id="PF00590">
    <property type="entry name" value="TP_methylase"/>
    <property type="match status" value="1"/>
</dbReference>
<dbReference type="InterPro" id="IPR012382">
    <property type="entry name" value="CobI/CbiL"/>
</dbReference>
<name>A0A1J1DTF0_9BACT</name>
<keyword evidence="5 9" id="KW-0808">Transferase</keyword>
<dbReference type="PIRSF" id="PIRSF036427">
    <property type="entry name" value="Precrrn-2_mtase"/>
    <property type="match status" value="1"/>
</dbReference>
<dbReference type="SUPFAM" id="SSF53790">
    <property type="entry name" value="Tetrapyrrole methylase"/>
    <property type="match status" value="1"/>
</dbReference>
<evidence type="ECO:0000256" key="6">
    <source>
        <dbReference type="ARBA" id="ARBA00022691"/>
    </source>
</evidence>
<dbReference type="OrthoDB" id="9804789at2"/>